<proteinExistence type="evidence at transcript level"/>
<accession>A0A1Y9TFD9</accession>
<dbReference type="Gene3D" id="3.30.559.10">
    <property type="entry name" value="Chloramphenicol acetyltransferase-like domain"/>
    <property type="match status" value="2"/>
</dbReference>
<dbReference type="InterPro" id="IPR023213">
    <property type="entry name" value="CAT-like_dom_sf"/>
</dbReference>
<gene>
    <name evidence="3" type="primary">IMaT3</name>
    <name evidence="3" type="ORF">Glyma.13G056100.1</name>
</gene>
<dbReference type="Pfam" id="PF02458">
    <property type="entry name" value="Transferase"/>
    <property type="match status" value="1"/>
</dbReference>
<organism evidence="3">
    <name type="scientific">Glycine max</name>
    <name type="common">Soybean</name>
    <name type="synonym">Glycine hispida</name>
    <dbReference type="NCBI Taxonomy" id="3847"/>
    <lineage>
        <taxon>Eukaryota</taxon>
        <taxon>Viridiplantae</taxon>
        <taxon>Streptophyta</taxon>
        <taxon>Embryophyta</taxon>
        <taxon>Tracheophyta</taxon>
        <taxon>Spermatophyta</taxon>
        <taxon>Magnoliopsida</taxon>
        <taxon>eudicotyledons</taxon>
        <taxon>Gunneridae</taxon>
        <taxon>Pentapetalae</taxon>
        <taxon>rosids</taxon>
        <taxon>fabids</taxon>
        <taxon>Fabales</taxon>
        <taxon>Fabaceae</taxon>
        <taxon>Papilionoideae</taxon>
        <taxon>50 kb inversion clade</taxon>
        <taxon>NPAAA clade</taxon>
        <taxon>indigoferoid/millettioid clade</taxon>
        <taxon>Phaseoleae</taxon>
        <taxon>Glycine</taxon>
        <taxon>Glycine subgen. Soja</taxon>
    </lineage>
</organism>
<evidence type="ECO:0000256" key="1">
    <source>
        <dbReference type="ARBA" id="ARBA00022679"/>
    </source>
</evidence>
<keyword evidence="2" id="KW-0012">Acyltransferase</keyword>
<dbReference type="EMBL" id="KY399790">
    <property type="protein sequence ID" value="AQY54374.1"/>
    <property type="molecule type" value="mRNA"/>
</dbReference>
<dbReference type="ExpressionAtlas" id="A0A1Y9TFD9">
    <property type="expression patterns" value="baseline and differential"/>
</dbReference>
<sequence>MAETPTLRIHEVCPISPPQETPSTTIPFTFFDVLWLRLPPVERLFFYSFPNPTTTSSFFDTTILPNLKHSLSLTLHHFPPLAGTITWPLHTPLPLIAYTPGNSIPFRIAESNADFNTLSSNLSEVNNHRRNLIPHLPTSHEEASVLALQLTHFPNQGYSIGITSHHAALDGKSSTLFMKSWAHICSYLNTSPEEPLLFSLPKHLTPSFDRSVIRDPLGIGEIYAKSWTSFGGATNDRSLNVWDTLGGNQTDLVKGLFELTPLDIKKLKKLAESKFVVGDNKKKVRVTSFTVTCAYLLSCAVKAEQPNCERVHFVFNVDCRARLDPPIPETYFGNCVVALLASAKREELLGEEAFFKSVIGISEELNGLEGDVLNGADKWIPKIQSVVSETPRLFSVAGSPRFEVYGIDFGWGRPEKVDVASVNKTGAFSLSESRDHSGGIQIGLALTKNQMEAFSRVFAQGLESLES</sequence>
<keyword evidence="1 3" id="KW-0808">Transferase</keyword>
<dbReference type="BRENDA" id="2.3.1.115">
    <property type="organism ID" value="2483"/>
</dbReference>
<dbReference type="GO" id="GO:0016747">
    <property type="term" value="F:acyltransferase activity, transferring groups other than amino-acyl groups"/>
    <property type="evidence" value="ECO:0007669"/>
    <property type="project" value="UniProtKB-ARBA"/>
</dbReference>
<reference evidence="3" key="1">
    <citation type="journal article" date="2017" name="Front. Plant Sci.">
        <title>Isoflavone Malonyltransferases GmIMaT1 and GmIMaT3 Differently Modify Isoflavone Glucosides in Soybean (Glycine max) under Various Stresses.</title>
        <authorList>
            <person name="Ahmad M.Z."/>
            <person name="Li P."/>
            <person name="Wang J."/>
            <person name="Rehman N.U."/>
            <person name="Zhao J."/>
        </authorList>
    </citation>
    <scope>NUCLEOTIDE SEQUENCE</scope>
</reference>
<dbReference type="PANTHER" id="PTHR31625">
    <property type="match status" value="1"/>
</dbReference>
<protein>
    <submittedName>
        <fullName evidence="3">Isoflavone malonyltransferase IMaT3</fullName>
    </submittedName>
</protein>
<evidence type="ECO:0000313" key="3">
    <source>
        <dbReference type="EMBL" id="AQY54374.1"/>
    </source>
</evidence>
<evidence type="ECO:0000256" key="2">
    <source>
        <dbReference type="ARBA" id="ARBA00023315"/>
    </source>
</evidence>
<name>A0A1Y9TFD9_SOYBN</name>
<dbReference type="SUPFAM" id="SSF52777">
    <property type="entry name" value="CoA-dependent acyltransferases"/>
    <property type="match status" value="1"/>
</dbReference>
<dbReference type="InterPro" id="IPR051504">
    <property type="entry name" value="Plant_metabolite_acyltrans"/>
</dbReference>
<dbReference type="AlphaFoldDB" id="A0A1Y9TFD9"/>